<gene>
    <name evidence="10" type="ORF">L9F63_012376</name>
</gene>
<dbReference type="InterPro" id="IPR036574">
    <property type="entry name" value="Scorpion_toxin-like_sf"/>
</dbReference>
<comment type="subcellular location">
    <subcellularLocation>
        <location evidence="1">Secreted</location>
    </subcellularLocation>
</comment>
<dbReference type="AlphaFoldDB" id="A0AAD8ACS0"/>
<dbReference type="PANTHER" id="PTHR13645">
    <property type="entry name" value="DEFENSIN"/>
    <property type="match status" value="1"/>
</dbReference>
<keyword evidence="3" id="KW-0929">Antimicrobial</keyword>
<evidence type="ECO:0000256" key="5">
    <source>
        <dbReference type="ARBA" id="ARBA00022859"/>
    </source>
</evidence>
<keyword evidence="7" id="KW-0044">Antibiotic</keyword>
<sequence>HSRAKRVTCDVLSFEAGGVSLGSSICALHCLALGKSGGYCNDQDVCVCR</sequence>
<dbReference type="SUPFAM" id="SSF57095">
    <property type="entry name" value="Scorpion toxin-like"/>
    <property type="match status" value="1"/>
</dbReference>
<dbReference type="GO" id="GO:0005615">
    <property type="term" value="C:extracellular space"/>
    <property type="evidence" value="ECO:0007669"/>
    <property type="project" value="TreeGrafter"/>
</dbReference>
<evidence type="ECO:0000313" key="11">
    <source>
        <dbReference type="Proteomes" id="UP001233999"/>
    </source>
</evidence>
<evidence type="ECO:0000256" key="8">
    <source>
        <dbReference type="ARBA" id="ARBA00023157"/>
    </source>
</evidence>
<keyword evidence="4" id="KW-0399">Innate immunity</keyword>
<reference evidence="10" key="2">
    <citation type="submission" date="2023-05" db="EMBL/GenBank/DDBJ databases">
        <authorList>
            <person name="Fouks B."/>
        </authorList>
    </citation>
    <scope>NUCLEOTIDE SEQUENCE</scope>
    <source>
        <strain evidence="10">Stay&amp;Tobe</strain>
        <tissue evidence="10">Testes</tissue>
    </source>
</reference>
<evidence type="ECO:0000256" key="2">
    <source>
        <dbReference type="ARBA" id="ARBA00022525"/>
    </source>
</evidence>
<keyword evidence="8" id="KW-1015">Disulfide bond</keyword>
<dbReference type="PANTHER" id="PTHR13645:SF0">
    <property type="entry name" value="DEFENSIN"/>
    <property type="match status" value="1"/>
</dbReference>
<keyword evidence="2" id="KW-0964">Secreted</keyword>
<dbReference type="SMART" id="SM00505">
    <property type="entry name" value="Knot1"/>
    <property type="match status" value="1"/>
</dbReference>
<proteinExistence type="predicted"/>
<evidence type="ECO:0000259" key="9">
    <source>
        <dbReference type="PROSITE" id="PS51378"/>
    </source>
</evidence>
<dbReference type="GO" id="GO:0045087">
    <property type="term" value="P:innate immune response"/>
    <property type="evidence" value="ECO:0007669"/>
    <property type="project" value="UniProtKB-KW"/>
</dbReference>
<dbReference type="InterPro" id="IPR003614">
    <property type="entry name" value="Knottins"/>
</dbReference>
<keyword evidence="11" id="KW-1185">Reference proteome</keyword>
<dbReference type="CDD" id="cd21806">
    <property type="entry name" value="DEFL_defensin-like"/>
    <property type="match status" value="1"/>
</dbReference>
<organism evidence="10 11">
    <name type="scientific">Diploptera punctata</name>
    <name type="common">Pacific beetle cockroach</name>
    <dbReference type="NCBI Taxonomy" id="6984"/>
    <lineage>
        <taxon>Eukaryota</taxon>
        <taxon>Metazoa</taxon>
        <taxon>Ecdysozoa</taxon>
        <taxon>Arthropoda</taxon>
        <taxon>Hexapoda</taxon>
        <taxon>Insecta</taxon>
        <taxon>Pterygota</taxon>
        <taxon>Neoptera</taxon>
        <taxon>Polyneoptera</taxon>
        <taxon>Dictyoptera</taxon>
        <taxon>Blattodea</taxon>
        <taxon>Blaberoidea</taxon>
        <taxon>Blaberidae</taxon>
        <taxon>Diplopterinae</taxon>
        <taxon>Diploptera</taxon>
    </lineage>
</organism>
<accession>A0AAD8ACS0</accession>
<evidence type="ECO:0000256" key="3">
    <source>
        <dbReference type="ARBA" id="ARBA00022529"/>
    </source>
</evidence>
<evidence type="ECO:0000256" key="6">
    <source>
        <dbReference type="ARBA" id="ARBA00022940"/>
    </source>
</evidence>
<keyword evidence="6" id="KW-0211">Defensin</keyword>
<keyword evidence="5" id="KW-0391">Immunity</keyword>
<dbReference type="EMBL" id="JASPKZ010001978">
    <property type="protein sequence ID" value="KAJ9596617.1"/>
    <property type="molecule type" value="Genomic_DNA"/>
</dbReference>
<dbReference type="GO" id="GO:0006959">
    <property type="term" value="P:humoral immune response"/>
    <property type="evidence" value="ECO:0007669"/>
    <property type="project" value="TreeGrafter"/>
</dbReference>
<dbReference type="FunFam" id="3.30.30.10:FF:000005">
    <property type="entry name" value="Defensin"/>
    <property type="match status" value="1"/>
</dbReference>
<dbReference type="Proteomes" id="UP001233999">
    <property type="component" value="Unassembled WGS sequence"/>
</dbReference>
<dbReference type="InterPro" id="IPR001542">
    <property type="entry name" value="Defensin_invertebrate/fungal"/>
</dbReference>
<reference evidence="10" key="1">
    <citation type="journal article" date="2023" name="IScience">
        <title>Live-bearing cockroach genome reveals convergent evolutionary mechanisms linked to viviparity in insects and beyond.</title>
        <authorList>
            <person name="Fouks B."/>
            <person name="Harrison M.C."/>
            <person name="Mikhailova A.A."/>
            <person name="Marchal E."/>
            <person name="English S."/>
            <person name="Carruthers M."/>
            <person name="Jennings E.C."/>
            <person name="Chiamaka E.L."/>
            <person name="Frigard R.A."/>
            <person name="Pippel M."/>
            <person name="Attardo G.M."/>
            <person name="Benoit J.B."/>
            <person name="Bornberg-Bauer E."/>
            <person name="Tobe S.S."/>
        </authorList>
    </citation>
    <scope>NUCLEOTIDE SEQUENCE</scope>
    <source>
        <strain evidence="10">Stay&amp;Tobe</strain>
    </source>
</reference>
<evidence type="ECO:0000313" key="10">
    <source>
        <dbReference type="EMBL" id="KAJ9596617.1"/>
    </source>
</evidence>
<evidence type="ECO:0000256" key="7">
    <source>
        <dbReference type="ARBA" id="ARBA00023022"/>
    </source>
</evidence>
<evidence type="ECO:0000256" key="4">
    <source>
        <dbReference type="ARBA" id="ARBA00022588"/>
    </source>
</evidence>
<name>A0AAD8ACS0_DIPPU</name>
<dbReference type="GO" id="GO:0042742">
    <property type="term" value="P:defense response to bacterium"/>
    <property type="evidence" value="ECO:0007669"/>
    <property type="project" value="UniProtKB-KW"/>
</dbReference>
<comment type="caution">
    <text evidence="10">The sequence shown here is derived from an EMBL/GenBank/DDBJ whole genome shotgun (WGS) entry which is preliminary data.</text>
</comment>
<protein>
    <recommendedName>
        <fullName evidence="9">Invertebrate defensins family profile domain-containing protein</fullName>
    </recommendedName>
</protein>
<dbReference type="Pfam" id="PF01097">
    <property type="entry name" value="Defensin_2"/>
    <property type="match status" value="1"/>
</dbReference>
<dbReference type="PROSITE" id="PS51378">
    <property type="entry name" value="INVERT_DEFENSINS"/>
    <property type="match status" value="1"/>
</dbReference>
<feature type="domain" description="Invertebrate defensins family profile" evidence="9">
    <location>
        <begin position="6"/>
        <end position="49"/>
    </location>
</feature>
<dbReference type="Gene3D" id="3.30.30.10">
    <property type="entry name" value="Knottin, scorpion toxin-like"/>
    <property type="match status" value="1"/>
</dbReference>
<evidence type="ECO:0000256" key="1">
    <source>
        <dbReference type="ARBA" id="ARBA00004613"/>
    </source>
</evidence>
<feature type="non-terminal residue" evidence="10">
    <location>
        <position position="1"/>
    </location>
</feature>